<dbReference type="VEuPathDB" id="FungiDB:BO78DRAFT_409010"/>
<dbReference type="EMBL" id="KZ826368">
    <property type="protein sequence ID" value="PYI04479.1"/>
    <property type="molecule type" value="Genomic_DNA"/>
</dbReference>
<sequence length="609" mass="67396">MAQPILRLKSSLPFSLLAPHCFKPYGSATGMSASSRSSKFSHLPRAALGPLVCPYEGRDVLESSQFNKGSAFTEEERRSFKLHGLLPPNIQTLEEQVQRAYEQYSSRDNDLAKNTFMASMKVQNEVLYYKLIDTHLKEMLSIIYTPTEGDAIQNYSRLFRKPEGCFLNIRDQDRIEECLSNFDSGEEVDYIVVSDGEEILGIGDQGVGAILISVAKLALTTLCAGIHPARQLPVVLDCGTDNESLLKDELYLGLRQPRARGKEYDQFVGNFVTTARKKFPRAYIHFEDFGLHNAKRILEKFQPRIPCFNDDIQGTGCVTLAALLSGFHVSDVKLEDVRVVIFGSGSAGTGIAEQLVDTIATETNKSKEEASKQIWCLDKPGLLLKSLEDQLTPAQAPYARDDDEWPGEEPTDLLSVVKNVKPHALIGTSTKPKSFTEEVIREMAKHVEKPIVLPLSNPTRLHEAQPEDINQWTDGRALIATGSPFPPVDRNGVKYGIAECNNSTCFPGIGLGAVLSRTRTLSNKMLVGAVKALAARSPALQDPNGPLLPDVGDVRDLSVDIAKAIVKTAIEEGYAEEEGIPTDDDELDEWIRVQMWEPVYRPLVRPQQP</sequence>
<feature type="active site" description="Proton donor" evidence="8">
    <location>
        <position position="144"/>
    </location>
</feature>
<evidence type="ECO:0000259" key="12">
    <source>
        <dbReference type="SMART" id="SM00919"/>
    </source>
</evidence>
<protein>
    <recommendedName>
        <fullName evidence="11">Malic enzyme</fullName>
    </recommendedName>
</protein>
<dbReference type="GO" id="GO:0046872">
    <property type="term" value="F:metal ion binding"/>
    <property type="evidence" value="ECO:0007669"/>
    <property type="project" value="UniProtKB-KW"/>
</dbReference>
<evidence type="ECO:0000256" key="9">
    <source>
        <dbReference type="PIRSR" id="PIRSR000106-2"/>
    </source>
</evidence>
<evidence type="ECO:0000313" key="15">
    <source>
        <dbReference type="Proteomes" id="UP000248423"/>
    </source>
</evidence>
<comment type="cofactor">
    <cofactor evidence="10">
        <name>Mg(2+)</name>
        <dbReference type="ChEBI" id="CHEBI:18420"/>
    </cofactor>
    <cofactor evidence="10">
        <name>Mn(2+)</name>
        <dbReference type="ChEBI" id="CHEBI:29035"/>
    </cofactor>
    <text evidence="10">Divalent metal cations. Prefers magnesium or manganese.</text>
</comment>
<reference evidence="14 15" key="1">
    <citation type="submission" date="2018-02" db="EMBL/GenBank/DDBJ databases">
        <title>The genomes of Aspergillus section Nigri reveals drivers in fungal speciation.</title>
        <authorList>
            <consortium name="DOE Joint Genome Institute"/>
            <person name="Vesth T.C."/>
            <person name="Nybo J."/>
            <person name="Theobald S."/>
            <person name="Brandl J."/>
            <person name="Frisvad J.C."/>
            <person name="Nielsen K.F."/>
            <person name="Lyhne E.K."/>
            <person name="Kogle M.E."/>
            <person name="Kuo A."/>
            <person name="Riley R."/>
            <person name="Clum A."/>
            <person name="Nolan M."/>
            <person name="Lipzen A."/>
            <person name="Salamov A."/>
            <person name="Henrissat B."/>
            <person name="Wiebenga A."/>
            <person name="De vries R.P."/>
            <person name="Grigoriev I.V."/>
            <person name="Mortensen U.H."/>
            <person name="Andersen M.R."/>
            <person name="Baker S.E."/>
        </authorList>
    </citation>
    <scope>NUCLEOTIDE SEQUENCE [LARGE SCALE GENOMIC DNA]</scope>
    <source>
        <strain evidence="14 15">CBS 121057</strain>
    </source>
</reference>
<dbReference type="OrthoDB" id="5365701at2759"/>
<keyword evidence="5" id="KW-0520">NAD</keyword>
<feature type="binding site" evidence="9">
    <location>
        <position position="457"/>
    </location>
    <ligand>
        <name>(S)-malate</name>
        <dbReference type="ChEBI" id="CHEBI:15589"/>
    </ligand>
</feature>
<dbReference type="InterPro" id="IPR012302">
    <property type="entry name" value="Malic_NAD-bd"/>
</dbReference>
<dbReference type="PROSITE" id="PS00331">
    <property type="entry name" value="MALIC_ENZYMES"/>
    <property type="match status" value="1"/>
</dbReference>
<organism evidence="14 15">
    <name type="scientific">Aspergillus sclerotiicarbonarius (strain CBS 121057 / IBT 28362)</name>
    <dbReference type="NCBI Taxonomy" id="1448318"/>
    <lineage>
        <taxon>Eukaryota</taxon>
        <taxon>Fungi</taxon>
        <taxon>Dikarya</taxon>
        <taxon>Ascomycota</taxon>
        <taxon>Pezizomycotina</taxon>
        <taxon>Eurotiomycetes</taxon>
        <taxon>Eurotiomycetidae</taxon>
        <taxon>Eurotiales</taxon>
        <taxon>Aspergillaceae</taxon>
        <taxon>Aspergillus</taxon>
        <taxon>Aspergillus subgen. Circumdati</taxon>
    </lineage>
</organism>
<dbReference type="SMART" id="SM01274">
    <property type="entry name" value="malic"/>
    <property type="match status" value="1"/>
</dbReference>
<keyword evidence="4 11" id="KW-0560">Oxidoreductase</keyword>
<dbReference type="Pfam" id="PF03949">
    <property type="entry name" value="Malic_M"/>
    <property type="match status" value="1"/>
</dbReference>
<evidence type="ECO:0000256" key="4">
    <source>
        <dbReference type="ARBA" id="ARBA00023002"/>
    </source>
</evidence>
<evidence type="ECO:0000256" key="1">
    <source>
        <dbReference type="ARBA" id="ARBA00001936"/>
    </source>
</evidence>
<dbReference type="Gene3D" id="3.40.50.720">
    <property type="entry name" value="NAD(P)-binding Rossmann-like Domain"/>
    <property type="match status" value="1"/>
</dbReference>
<evidence type="ECO:0000256" key="7">
    <source>
        <dbReference type="ARBA" id="ARBA00052591"/>
    </source>
</evidence>
<evidence type="ECO:0000256" key="10">
    <source>
        <dbReference type="PIRSR" id="PIRSR000106-3"/>
    </source>
</evidence>
<dbReference type="GO" id="GO:0051287">
    <property type="term" value="F:NAD binding"/>
    <property type="evidence" value="ECO:0007669"/>
    <property type="project" value="InterPro"/>
</dbReference>
<evidence type="ECO:0000256" key="8">
    <source>
        <dbReference type="PIRSR" id="PIRSR000106-1"/>
    </source>
</evidence>
<comment type="catalytic activity">
    <reaction evidence="6">
        <text>oxaloacetate + H(+) = pyruvate + CO2</text>
        <dbReference type="Rhea" id="RHEA:15641"/>
        <dbReference type="ChEBI" id="CHEBI:15361"/>
        <dbReference type="ChEBI" id="CHEBI:15378"/>
        <dbReference type="ChEBI" id="CHEBI:16452"/>
        <dbReference type="ChEBI" id="CHEBI:16526"/>
        <dbReference type="EC" id="1.1.1.38"/>
    </reaction>
</comment>
<dbReference type="PIRSF" id="PIRSF000106">
    <property type="entry name" value="ME"/>
    <property type="match status" value="1"/>
</dbReference>
<feature type="binding site" evidence="9">
    <location>
        <position position="501"/>
    </location>
    <ligand>
        <name>(S)-malate</name>
        <dbReference type="ChEBI" id="CHEBI:15589"/>
    </ligand>
</feature>
<dbReference type="SMART" id="SM00919">
    <property type="entry name" value="Malic_M"/>
    <property type="match status" value="1"/>
</dbReference>
<evidence type="ECO:0000256" key="2">
    <source>
        <dbReference type="ARBA" id="ARBA00008785"/>
    </source>
</evidence>
<evidence type="ECO:0000256" key="11">
    <source>
        <dbReference type="RuleBase" id="RU003426"/>
    </source>
</evidence>
<dbReference type="FunFam" id="3.40.50.10380:FF:000001">
    <property type="entry name" value="NAD-dependent malic enzyme"/>
    <property type="match status" value="1"/>
</dbReference>
<dbReference type="InterPro" id="IPR046346">
    <property type="entry name" value="Aminoacid_DH-like_N_sf"/>
</dbReference>
<dbReference type="AlphaFoldDB" id="A0A319ETG6"/>
<evidence type="ECO:0000313" key="14">
    <source>
        <dbReference type="EMBL" id="PYI04479.1"/>
    </source>
</evidence>
<dbReference type="GO" id="GO:0004471">
    <property type="term" value="F:malate dehydrogenase (decarboxylating) (NAD+) activity"/>
    <property type="evidence" value="ECO:0007669"/>
    <property type="project" value="TreeGrafter"/>
</dbReference>
<proteinExistence type="inferred from homology"/>
<accession>A0A319ETG6</accession>
<feature type="domain" description="Malic enzyme NAD-binding" evidence="12">
    <location>
        <begin position="312"/>
        <end position="570"/>
    </location>
</feature>
<keyword evidence="3 10" id="KW-0479">Metal-binding</keyword>
<dbReference type="InterPro" id="IPR001891">
    <property type="entry name" value="Malic_OxRdtase"/>
</dbReference>
<dbReference type="GO" id="GO:0005829">
    <property type="term" value="C:cytosol"/>
    <property type="evidence" value="ECO:0007669"/>
    <property type="project" value="TreeGrafter"/>
</dbReference>
<feature type="binding site" evidence="10">
    <location>
        <position position="287"/>
    </location>
    <ligand>
        <name>a divalent metal cation</name>
        <dbReference type="ChEBI" id="CHEBI:60240"/>
    </ligand>
</feature>
<feature type="binding site" evidence="10">
    <location>
        <position position="311"/>
    </location>
    <ligand>
        <name>a divalent metal cation</name>
        <dbReference type="ChEBI" id="CHEBI:60240"/>
    </ligand>
</feature>
<evidence type="ECO:0000256" key="6">
    <source>
        <dbReference type="ARBA" id="ARBA00050168"/>
    </source>
</evidence>
<dbReference type="CDD" id="cd05312">
    <property type="entry name" value="NAD_bind_1_malic_enz"/>
    <property type="match status" value="1"/>
</dbReference>
<evidence type="ECO:0000256" key="3">
    <source>
        <dbReference type="ARBA" id="ARBA00022723"/>
    </source>
</evidence>
<dbReference type="PANTHER" id="PTHR23406:SF34">
    <property type="entry name" value="NAD-DEPENDENT MALIC ENZYME, MITOCHONDRIAL"/>
    <property type="match status" value="1"/>
</dbReference>
<keyword evidence="15" id="KW-1185">Reference proteome</keyword>
<dbReference type="PRINTS" id="PR00072">
    <property type="entry name" value="MALOXRDTASE"/>
</dbReference>
<dbReference type="GO" id="GO:0005739">
    <property type="term" value="C:mitochondrion"/>
    <property type="evidence" value="ECO:0007669"/>
    <property type="project" value="TreeGrafter"/>
</dbReference>
<dbReference type="Proteomes" id="UP000248423">
    <property type="component" value="Unassembled WGS sequence"/>
</dbReference>
<evidence type="ECO:0000259" key="13">
    <source>
        <dbReference type="SMART" id="SM01274"/>
    </source>
</evidence>
<dbReference type="InterPro" id="IPR012301">
    <property type="entry name" value="Malic_N_dom"/>
</dbReference>
<dbReference type="FunFam" id="3.40.50.720:FF:000055">
    <property type="entry name" value="NAD-dependent malic enzyme"/>
    <property type="match status" value="1"/>
</dbReference>
<comment type="cofactor">
    <cofactor evidence="1">
        <name>Mn(2+)</name>
        <dbReference type="ChEBI" id="CHEBI:29035"/>
    </cofactor>
</comment>
<evidence type="ECO:0000256" key="5">
    <source>
        <dbReference type="ARBA" id="ARBA00023027"/>
    </source>
</evidence>
<comment type="catalytic activity">
    <reaction evidence="7">
        <text>(S)-malate + NAD(+) = pyruvate + CO2 + NADH</text>
        <dbReference type="Rhea" id="RHEA:12653"/>
        <dbReference type="ChEBI" id="CHEBI:15361"/>
        <dbReference type="ChEBI" id="CHEBI:15589"/>
        <dbReference type="ChEBI" id="CHEBI:16526"/>
        <dbReference type="ChEBI" id="CHEBI:57540"/>
        <dbReference type="ChEBI" id="CHEBI:57945"/>
        <dbReference type="EC" id="1.1.1.38"/>
    </reaction>
</comment>
<feature type="binding site" evidence="10">
    <location>
        <position position="288"/>
    </location>
    <ligand>
        <name>a divalent metal cation</name>
        <dbReference type="ChEBI" id="CHEBI:60240"/>
    </ligand>
</feature>
<gene>
    <name evidence="14" type="ORF">BO78DRAFT_409010</name>
</gene>
<dbReference type="Gene3D" id="3.40.50.10380">
    <property type="entry name" value="Malic enzyme, N-terminal domain"/>
    <property type="match status" value="1"/>
</dbReference>
<comment type="similarity">
    <text evidence="2 11">Belongs to the malic enzymes family.</text>
</comment>
<dbReference type="InterPro" id="IPR015884">
    <property type="entry name" value="Malic_enzyme_CS"/>
</dbReference>
<feature type="domain" description="Malic enzyme N-terminal" evidence="13">
    <location>
        <begin position="121"/>
        <end position="302"/>
    </location>
</feature>
<dbReference type="STRING" id="1448318.A0A319ETG6"/>
<dbReference type="NCBIfam" id="NF010052">
    <property type="entry name" value="PRK13529.1"/>
    <property type="match status" value="1"/>
</dbReference>
<dbReference type="InterPro" id="IPR036291">
    <property type="entry name" value="NAD(P)-bd_dom_sf"/>
</dbReference>
<name>A0A319ETG6_ASPSB</name>
<dbReference type="SUPFAM" id="SSF51735">
    <property type="entry name" value="NAD(P)-binding Rossmann-fold domains"/>
    <property type="match status" value="1"/>
</dbReference>
<dbReference type="SUPFAM" id="SSF53223">
    <property type="entry name" value="Aminoacid dehydrogenase-like, N-terminal domain"/>
    <property type="match status" value="1"/>
</dbReference>
<dbReference type="GO" id="GO:0006108">
    <property type="term" value="P:malate metabolic process"/>
    <property type="evidence" value="ECO:0007669"/>
    <property type="project" value="TreeGrafter"/>
</dbReference>
<feature type="active site" description="Proton acceptor" evidence="8">
    <location>
        <position position="216"/>
    </location>
</feature>
<dbReference type="InterPro" id="IPR037062">
    <property type="entry name" value="Malic_N_dom_sf"/>
</dbReference>
<dbReference type="Pfam" id="PF00390">
    <property type="entry name" value="malic"/>
    <property type="match status" value="1"/>
</dbReference>
<dbReference type="PANTHER" id="PTHR23406">
    <property type="entry name" value="MALIC ENZYME-RELATED"/>
    <property type="match status" value="1"/>
</dbReference>